<reference evidence="3 4" key="1">
    <citation type="submission" date="2018-12" db="EMBL/GenBank/DDBJ databases">
        <title>Legionella sp,whole genome shotgun sequence.</title>
        <authorList>
            <person name="Wu H."/>
        </authorList>
    </citation>
    <scope>NUCLEOTIDE SEQUENCE [LARGE SCALE GENOMIC DNA]</scope>
    <source>
        <strain evidence="4">km714</strain>
    </source>
</reference>
<feature type="domain" description="DUF3298" evidence="2">
    <location>
        <begin position="133"/>
        <end position="209"/>
    </location>
</feature>
<comment type="caution">
    <text evidence="3">The sequence shown here is derived from an EMBL/GenBank/DDBJ whole genome shotgun (WGS) entry which is preliminary data.</text>
</comment>
<organism evidence="3 4">
    <name type="scientific">Legionella septentrionalis</name>
    <dbReference type="NCBI Taxonomy" id="2498109"/>
    <lineage>
        <taxon>Bacteria</taxon>
        <taxon>Pseudomonadati</taxon>
        <taxon>Pseudomonadota</taxon>
        <taxon>Gammaproteobacteria</taxon>
        <taxon>Legionellales</taxon>
        <taxon>Legionellaceae</taxon>
        <taxon>Legionella</taxon>
    </lineage>
</organism>
<keyword evidence="4" id="KW-1185">Reference proteome</keyword>
<name>A0A3S0XUP2_9GAMM</name>
<feature type="signal peptide" evidence="1">
    <location>
        <begin position="1"/>
        <end position="20"/>
    </location>
</feature>
<dbReference type="InterPro" id="IPR021729">
    <property type="entry name" value="DUF3298"/>
</dbReference>
<protein>
    <submittedName>
        <fullName evidence="3">DUF3298 domain-containing protein</fullName>
    </submittedName>
</protein>
<gene>
    <name evidence="3" type="ORF">EKM59_00030</name>
</gene>
<dbReference type="Gene3D" id="3.30.565.40">
    <property type="entry name" value="Fervidobacterium nodosum Rt17-B1 like"/>
    <property type="match status" value="1"/>
</dbReference>
<dbReference type="Proteomes" id="UP000288012">
    <property type="component" value="Unassembled WGS sequence"/>
</dbReference>
<evidence type="ECO:0000256" key="1">
    <source>
        <dbReference type="SAM" id="SignalP"/>
    </source>
</evidence>
<dbReference type="Gene3D" id="3.90.640.20">
    <property type="entry name" value="Heat-shock cognate protein, ATPase"/>
    <property type="match status" value="1"/>
</dbReference>
<feature type="chain" id="PRO_5018629713" evidence="1">
    <location>
        <begin position="21"/>
        <end position="227"/>
    </location>
</feature>
<sequence>MIKKLVYAAVFGFLLHGACAKTLETVQIQQEKPSYILDLKYPHGFPEHSINEMLEQWVQKKQRQFLSEVAKNNDLPASVPGNNGLSINYQIMYQQAKALSILFDLSTFMRGAAHPANNKEAFNFINGKPVSLENLFMPGHDYLKILSQYCRSQLLNNKDLEKNWVLAGTKPVKKLYKIWYFTANGIAIVFDTYQVAPYALGPQAIEIPRQNFKNILKPEISVSIWGS</sequence>
<evidence type="ECO:0000313" key="3">
    <source>
        <dbReference type="EMBL" id="RUQ91490.1"/>
    </source>
</evidence>
<dbReference type="Pfam" id="PF11738">
    <property type="entry name" value="DUF3298"/>
    <property type="match status" value="1"/>
</dbReference>
<dbReference type="InterPro" id="IPR037126">
    <property type="entry name" value="PdaC/RsiV-like_sf"/>
</dbReference>
<evidence type="ECO:0000259" key="2">
    <source>
        <dbReference type="Pfam" id="PF11738"/>
    </source>
</evidence>
<keyword evidence="1" id="KW-0732">Signal</keyword>
<proteinExistence type="predicted"/>
<dbReference type="RefSeq" id="WP_127057385.1">
    <property type="nucleotide sequence ID" value="NZ_RZGR01000001.1"/>
</dbReference>
<evidence type="ECO:0000313" key="4">
    <source>
        <dbReference type="Proteomes" id="UP000288012"/>
    </source>
</evidence>
<dbReference type="AlphaFoldDB" id="A0A3S0XUP2"/>
<accession>A0A3S0XUP2</accession>
<dbReference type="EMBL" id="RZGR01000001">
    <property type="protein sequence ID" value="RUQ91490.1"/>
    <property type="molecule type" value="Genomic_DNA"/>
</dbReference>